<dbReference type="PANTHER" id="PTHR21301:SF10">
    <property type="entry name" value="REVERSE TRANSCRIPTASE DOMAIN-CONTAINING PROTEIN"/>
    <property type="match status" value="1"/>
</dbReference>
<dbReference type="EMBL" id="KL367576">
    <property type="protein sequence ID" value="KFD63306.1"/>
    <property type="molecule type" value="Genomic_DNA"/>
</dbReference>
<evidence type="ECO:0000313" key="1">
    <source>
        <dbReference type="EMBL" id="KFD63306.1"/>
    </source>
</evidence>
<dbReference type="AlphaFoldDB" id="A0A085N1G0"/>
<reference evidence="1" key="1">
    <citation type="journal article" date="2014" name="Nat. Genet.">
        <title>Genome and transcriptome of the porcine whipworm Trichuris suis.</title>
        <authorList>
            <person name="Jex A.R."/>
            <person name="Nejsum P."/>
            <person name="Schwarz E.M."/>
            <person name="Hu L."/>
            <person name="Young N.D."/>
            <person name="Hall R.S."/>
            <person name="Korhonen P.K."/>
            <person name="Liao S."/>
            <person name="Thamsborg S."/>
            <person name="Xia J."/>
            <person name="Xu P."/>
            <person name="Wang S."/>
            <person name="Scheerlinck J.P."/>
            <person name="Hofmann A."/>
            <person name="Sternberg P.W."/>
            <person name="Wang J."/>
            <person name="Gasser R.B."/>
        </authorList>
    </citation>
    <scope>NUCLEOTIDE SEQUENCE [LARGE SCALE GENOMIC DNA]</scope>
    <source>
        <strain evidence="1">DCEP-RM93F</strain>
    </source>
</reference>
<dbReference type="PANTHER" id="PTHR21301">
    <property type="entry name" value="REVERSE TRANSCRIPTASE"/>
    <property type="match status" value="1"/>
</dbReference>
<name>A0A085N1G0_9BILA</name>
<accession>A0A085N1G0</accession>
<proteinExistence type="predicted"/>
<dbReference type="Proteomes" id="UP000030758">
    <property type="component" value="Unassembled WGS sequence"/>
</dbReference>
<evidence type="ECO:0008006" key="2">
    <source>
        <dbReference type="Google" id="ProtNLM"/>
    </source>
</evidence>
<organism evidence="1">
    <name type="scientific">Trichuris suis</name>
    <name type="common">pig whipworm</name>
    <dbReference type="NCBI Taxonomy" id="68888"/>
    <lineage>
        <taxon>Eukaryota</taxon>
        <taxon>Metazoa</taxon>
        <taxon>Ecdysozoa</taxon>
        <taxon>Nematoda</taxon>
        <taxon>Enoplea</taxon>
        <taxon>Dorylaimia</taxon>
        <taxon>Trichinellida</taxon>
        <taxon>Trichuridae</taxon>
        <taxon>Trichuris</taxon>
    </lineage>
</organism>
<protein>
    <recommendedName>
        <fullName evidence="2">GIY-YIG domain-containing protein</fullName>
    </recommendedName>
</protein>
<sequence length="179" mass="20560">MELESSNTLPFLDVLIIRKGGQGRATVYRKPTNSGLYLRCSSNRHRPTLLGVANGMVDRAVNVSDEKRLNDELRDFERTLRHNDDRVLLSRYQESGCSLPTLALPYCEGLGEKIKKFQRVFQLVRQRVVDPRNDKLETPDRLSQDCVYKLICDCSAVYIGETSSSLLDRFEQHLRDIAR</sequence>
<gene>
    <name evidence="1" type="ORF">M514_24486</name>
</gene>